<dbReference type="GO" id="GO:0046872">
    <property type="term" value="F:metal ion binding"/>
    <property type="evidence" value="ECO:0007669"/>
    <property type="project" value="UniProtKB-KW"/>
</dbReference>
<dbReference type="InterPro" id="IPR051600">
    <property type="entry name" value="Beta-PGM-like"/>
</dbReference>
<reference evidence="7 8" key="1">
    <citation type="submission" date="2019-12" db="EMBL/GenBank/DDBJ databases">
        <title>Defluviitalea raffinosedens, isolated from a biogas fermenter, genome sequencing and characterization.</title>
        <authorList>
            <person name="Rettenmaier R."/>
            <person name="Schneider M."/>
            <person name="Neuhaus K."/>
            <person name="Liebl W."/>
            <person name="Zverlov V."/>
        </authorList>
    </citation>
    <scope>NUCLEOTIDE SEQUENCE [LARGE SCALE GENOMIC DNA]</scope>
    <source>
        <strain evidence="7 8">249c-K6</strain>
    </source>
</reference>
<name>A0A7C8HEZ5_9FIRM</name>
<keyword evidence="6" id="KW-0119">Carbohydrate metabolism</keyword>
<dbReference type="InterPro" id="IPR023214">
    <property type="entry name" value="HAD_sf"/>
</dbReference>
<comment type="similarity">
    <text evidence="2">Belongs to the HAD-like hydrolase superfamily. CbbY/CbbZ/Gph/YieH family.</text>
</comment>
<dbReference type="FunFam" id="3.40.50.1000:FF:000036">
    <property type="entry name" value="HAD family hydrolase"/>
    <property type="match status" value="1"/>
</dbReference>
<comment type="cofactor">
    <cofactor evidence="1">
        <name>Mg(2+)</name>
        <dbReference type="ChEBI" id="CHEBI:18420"/>
    </cofactor>
</comment>
<dbReference type="InterPro" id="IPR023198">
    <property type="entry name" value="PGP-like_dom2"/>
</dbReference>
<organism evidence="7 8">
    <name type="scientific">Defluviitalea raffinosedens</name>
    <dbReference type="NCBI Taxonomy" id="1450156"/>
    <lineage>
        <taxon>Bacteria</taxon>
        <taxon>Bacillati</taxon>
        <taxon>Bacillota</taxon>
        <taxon>Clostridia</taxon>
        <taxon>Lachnospirales</taxon>
        <taxon>Defluviitaleaceae</taxon>
        <taxon>Defluviitalea</taxon>
    </lineage>
</organism>
<dbReference type="NCBIfam" id="TIGR01509">
    <property type="entry name" value="HAD-SF-IA-v3"/>
    <property type="match status" value="1"/>
</dbReference>
<evidence type="ECO:0000313" key="7">
    <source>
        <dbReference type="EMBL" id="KAE9632987.1"/>
    </source>
</evidence>
<dbReference type="RefSeq" id="WP_158741051.1">
    <property type="nucleotide sequence ID" value="NZ_JAFBEP010000001.1"/>
</dbReference>
<dbReference type="Proteomes" id="UP000483018">
    <property type="component" value="Unassembled WGS sequence"/>
</dbReference>
<dbReference type="SUPFAM" id="SSF56784">
    <property type="entry name" value="HAD-like"/>
    <property type="match status" value="1"/>
</dbReference>
<evidence type="ECO:0000256" key="5">
    <source>
        <dbReference type="ARBA" id="ARBA00022842"/>
    </source>
</evidence>
<accession>A0A7C8HEZ5</accession>
<dbReference type="SFLD" id="SFLDG01129">
    <property type="entry name" value="C1.5:_HAD__Beta-PGM__Phosphata"/>
    <property type="match status" value="1"/>
</dbReference>
<dbReference type="InterPro" id="IPR041492">
    <property type="entry name" value="HAD_2"/>
</dbReference>
<dbReference type="EMBL" id="WSLF01000010">
    <property type="protein sequence ID" value="KAE9632987.1"/>
    <property type="molecule type" value="Genomic_DNA"/>
</dbReference>
<dbReference type="InterPro" id="IPR036412">
    <property type="entry name" value="HAD-like_sf"/>
</dbReference>
<dbReference type="OrthoDB" id="9797743at2"/>
<evidence type="ECO:0000256" key="2">
    <source>
        <dbReference type="ARBA" id="ARBA00006171"/>
    </source>
</evidence>
<dbReference type="InterPro" id="IPR006439">
    <property type="entry name" value="HAD-SF_hydro_IA"/>
</dbReference>
<keyword evidence="8" id="KW-1185">Reference proteome</keyword>
<dbReference type="GO" id="GO:0016787">
    <property type="term" value="F:hydrolase activity"/>
    <property type="evidence" value="ECO:0007669"/>
    <property type="project" value="UniProtKB-KW"/>
</dbReference>
<dbReference type="Gene3D" id="1.10.150.240">
    <property type="entry name" value="Putative phosphatase, domain 2"/>
    <property type="match status" value="1"/>
</dbReference>
<dbReference type="PANTHER" id="PTHR46193:SF18">
    <property type="entry name" value="HEXITOL PHOSPHATASE B"/>
    <property type="match status" value="1"/>
</dbReference>
<evidence type="ECO:0000256" key="6">
    <source>
        <dbReference type="ARBA" id="ARBA00023277"/>
    </source>
</evidence>
<protein>
    <submittedName>
        <fullName evidence="7">HAD-IA family hydrolase</fullName>
    </submittedName>
</protein>
<dbReference type="PRINTS" id="PR00413">
    <property type="entry name" value="HADHALOGNASE"/>
</dbReference>
<evidence type="ECO:0000256" key="1">
    <source>
        <dbReference type="ARBA" id="ARBA00001946"/>
    </source>
</evidence>
<proteinExistence type="inferred from homology"/>
<dbReference type="SFLD" id="SFLDG01135">
    <property type="entry name" value="C1.5.6:_HAD__Beta-PGM__Phospha"/>
    <property type="match status" value="1"/>
</dbReference>
<evidence type="ECO:0000256" key="4">
    <source>
        <dbReference type="ARBA" id="ARBA00022801"/>
    </source>
</evidence>
<keyword evidence="5" id="KW-0460">Magnesium</keyword>
<gene>
    <name evidence="7" type="ORF">GND95_10325</name>
</gene>
<dbReference type="PANTHER" id="PTHR46193">
    <property type="entry name" value="6-PHOSPHOGLUCONATE PHOSPHATASE"/>
    <property type="match status" value="1"/>
</dbReference>
<dbReference type="AlphaFoldDB" id="A0A7C8HEZ5"/>
<comment type="caution">
    <text evidence="7">The sequence shown here is derived from an EMBL/GenBank/DDBJ whole genome shotgun (WGS) entry which is preliminary data.</text>
</comment>
<dbReference type="Pfam" id="PF13419">
    <property type="entry name" value="HAD_2"/>
    <property type="match status" value="1"/>
</dbReference>
<evidence type="ECO:0000256" key="3">
    <source>
        <dbReference type="ARBA" id="ARBA00022723"/>
    </source>
</evidence>
<dbReference type="Gene3D" id="3.40.50.1000">
    <property type="entry name" value="HAD superfamily/HAD-like"/>
    <property type="match status" value="1"/>
</dbReference>
<dbReference type="CDD" id="cd16423">
    <property type="entry name" value="HAD_BPGM-like"/>
    <property type="match status" value="1"/>
</dbReference>
<sequence length="212" mass="23782">MKAFIFDMDGVIIDSQPIHFEVDTMILKDMGVDIDQKELEKYAGRANEDIWSTLKEKYNLKPTVPEIIDRLVSKKVQIFRESDIGPIDGIIDLLKALHEAKIPMAVASSSPIELIETVMEKFNIRHYFSYIISGDEVHKSKPDPDIYLTAAQKIHVEPKDCVVLEDSKNGVLAAKAAGMKCIGFHNPNSGDQDLSNADVIVESIREVIQMIK</sequence>
<keyword evidence="3" id="KW-0479">Metal-binding</keyword>
<evidence type="ECO:0000313" key="8">
    <source>
        <dbReference type="Proteomes" id="UP000483018"/>
    </source>
</evidence>
<keyword evidence="4 7" id="KW-0378">Hydrolase</keyword>
<dbReference type="NCBIfam" id="TIGR01549">
    <property type="entry name" value="HAD-SF-IA-v1"/>
    <property type="match status" value="1"/>
</dbReference>
<dbReference type="SFLD" id="SFLDS00003">
    <property type="entry name" value="Haloacid_Dehalogenase"/>
    <property type="match status" value="1"/>
</dbReference>